<dbReference type="EMBL" id="JACHIT010000002">
    <property type="protein sequence ID" value="MBB5918563.1"/>
    <property type="molecule type" value="Genomic_DNA"/>
</dbReference>
<dbReference type="Proteomes" id="UP000540412">
    <property type="component" value="Unassembled WGS sequence"/>
</dbReference>
<evidence type="ECO:0000256" key="1">
    <source>
        <dbReference type="SAM" id="MobiDB-lite"/>
    </source>
</evidence>
<dbReference type="AlphaFoldDB" id="A0A7W9PN39"/>
<feature type="compositionally biased region" description="Basic and acidic residues" evidence="1">
    <location>
        <begin position="1"/>
        <end position="14"/>
    </location>
</feature>
<evidence type="ECO:0000313" key="3">
    <source>
        <dbReference type="Proteomes" id="UP000540412"/>
    </source>
</evidence>
<feature type="compositionally biased region" description="Basic and acidic residues" evidence="1">
    <location>
        <begin position="26"/>
        <end position="49"/>
    </location>
</feature>
<comment type="caution">
    <text evidence="2">The sequence shown here is derived from an EMBL/GenBank/DDBJ whole genome shotgun (WGS) entry which is preliminary data.</text>
</comment>
<gene>
    <name evidence="2" type="ORF">BJY24_007475</name>
</gene>
<protein>
    <submittedName>
        <fullName evidence="2">Uncharacterized protein</fullName>
    </submittedName>
</protein>
<reference evidence="2 3" key="1">
    <citation type="submission" date="2020-08" db="EMBL/GenBank/DDBJ databases">
        <title>Sequencing the genomes of 1000 actinobacteria strains.</title>
        <authorList>
            <person name="Klenk H.-P."/>
        </authorList>
    </citation>
    <scope>NUCLEOTIDE SEQUENCE [LARGE SCALE GENOMIC DNA]</scope>
    <source>
        <strain evidence="2 3">DSM 43582</strain>
    </source>
</reference>
<name>A0A7W9PN39_9NOCA</name>
<feature type="region of interest" description="Disordered" evidence="1">
    <location>
        <begin position="1"/>
        <end position="56"/>
    </location>
</feature>
<keyword evidence="3" id="KW-1185">Reference proteome</keyword>
<accession>A0A7W9PN39</accession>
<dbReference type="RefSeq" id="WP_051161199.1">
    <property type="nucleotide sequence ID" value="NZ_JACHIT010000002.1"/>
</dbReference>
<evidence type="ECO:0000313" key="2">
    <source>
        <dbReference type="EMBL" id="MBB5918563.1"/>
    </source>
</evidence>
<organism evidence="2 3">
    <name type="scientific">Nocardia transvalensis</name>
    <dbReference type="NCBI Taxonomy" id="37333"/>
    <lineage>
        <taxon>Bacteria</taxon>
        <taxon>Bacillati</taxon>
        <taxon>Actinomycetota</taxon>
        <taxon>Actinomycetes</taxon>
        <taxon>Mycobacteriales</taxon>
        <taxon>Nocardiaceae</taxon>
        <taxon>Nocardia</taxon>
    </lineage>
</organism>
<sequence>MSGPDERVVDEPELVRSYSAPAVAPEPRDPYRRSSHHDPDLRPSLHDPYLRPTPADVLPRTVTGAQQRFTPSPPQWDNARVIVSVARDRGLPVYAAVIALATALQESLLENLTEAVDNDSLGLFQQRPSSGWGIPDELTDPAYAAGAFLDGLVARAPDFRELPLWESAQATQASAHPQAYAQWEEQAAAMVDEICGE</sequence>
<proteinExistence type="predicted"/>